<comment type="function">
    <text evidence="9">Essential cell division protein. May link together the upstream cell division proteins, which are predominantly cytoplasmic, with the downstream cell division proteins, which are predominantly periplasmic. May control correct divisome assembly.</text>
</comment>
<dbReference type="AlphaFoldDB" id="A0A4R6UEK4"/>
<evidence type="ECO:0000313" key="12">
    <source>
        <dbReference type="Proteomes" id="UP000295510"/>
    </source>
</evidence>
<keyword evidence="3 9" id="KW-0997">Cell inner membrane</keyword>
<evidence type="ECO:0000256" key="9">
    <source>
        <dbReference type="HAMAP-Rule" id="MF_00911"/>
    </source>
</evidence>
<evidence type="ECO:0000313" key="11">
    <source>
        <dbReference type="EMBL" id="TDQ45171.1"/>
    </source>
</evidence>
<keyword evidence="8 9" id="KW-0131">Cell cycle</keyword>
<dbReference type="HAMAP" id="MF_00911">
    <property type="entry name" value="FtsQ_subfam"/>
    <property type="match status" value="1"/>
</dbReference>
<feature type="transmembrane region" description="Helical" evidence="9">
    <location>
        <begin position="14"/>
        <end position="39"/>
    </location>
</feature>
<evidence type="ECO:0000256" key="2">
    <source>
        <dbReference type="ARBA" id="ARBA00022475"/>
    </source>
</evidence>
<dbReference type="PANTHER" id="PTHR35851">
    <property type="entry name" value="CELL DIVISION PROTEIN FTSQ"/>
    <property type="match status" value="1"/>
</dbReference>
<comment type="subunit">
    <text evidence="9">Part of a complex composed of FtsB, FtsL and FtsQ.</text>
</comment>
<dbReference type="Gene3D" id="3.10.20.310">
    <property type="entry name" value="membrane protein fhac"/>
    <property type="match status" value="1"/>
</dbReference>
<keyword evidence="2 9" id="KW-1003">Cell membrane</keyword>
<comment type="caution">
    <text evidence="11">The sequence shown here is derived from an EMBL/GenBank/DDBJ whole genome shotgun (WGS) entry which is preliminary data.</text>
</comment>
<feature type="domain" description="POTRA" evidence="10">
    <location>
        <begin position="44"/>
        <end position="113"/>
    </location>
</feature>
<proteinExistence type="inferred from homology"/>
<dbReference type="Pfam" id="PF08478">
    <property type="entry name" value="POTRA_1"/>
    <property type="match status" value="1"/>
</dbReference>
<dbReference type="InterPro" id="IPR034746">
    <property type="entry name" value="POTRA"/>
</dbReference>
<keyword evidence="7 9" id="KW-0472">Membrane</keyword>
<dbReference type="EMBL" id="SNYL01000001">
    <property type="protein sequence ID" value="TDQ45171.1"/>
    <property type="molecule type" value="Genomic_DNA"/>
</dbReference>
<evidence type="ECO:0000256" key="8">
    <source>
        <dbReference type="ARBA" id="ARBA00023306"/>
    </source>
</evidence>
<organism evidence="11 12">
    <name type="scientific">Tepidicella xavieri</name>
    <dbReference type="NCBI Taxonomy" id="360241"/>
    <lineage>
        <taxon>Bacteria</taxon>
        <taxon>Pseudomonadati</taxon>
        <taxon>Pseudomonadota</taxon>
        <taxon>Betaproteobacteria</taxon>
        <taxon>Burkholderiales</taxon>
        <taxon>Tepidicella</taxon>
    </lineage>
</organism>
<sequence length="267" mass="29536">MAGKPLVIPLDVRLMGWAANGLFAVAVVMGLGAVAWWVARHPAWTLAGITVVGDVEHQSAVTLRAHLGPRLEGTFLTVDLQEVQRLFEAAPWVRRAVVQREFPNRLRVHIQEHVAVAWWGEAGSGRLVNRYGEVFEAHPEDAQADRWSELSGPIDRAAQVYAVYQVLAPVFERMGREIDRLELNARGSWKVVLDGGARIELGRGDADVLLSRVQPFVATLPTLALRYGQREIESADLRYPDGYALRMRGVTTLTEAPPARPAAPTTR</sequence>
<evidence type="ECO:0000256" key="5">
    <source>
        <dbReference type="ARBA" id="ARBA00022692"/>
    </source>
</evidence>
<accession>A0A4R6UEK4</accession>
<name>A0A4R6UEK4_9BURK</name>
<evidence type="ECO:0000256" key="6">
    <source>
        <dbReference type="ARBA" id="ARBA00022989"/>
    </source>
</evidence>
<keyword evidence="4 9" id="KW-0132">Cell division</keyword>
<dbReference type="GO" id="GO:0090529">
    <property type="term" value="P:cell septum assembly"/>
    <property type="evidence" value="ECO:0007669"/>
    <property type="project" value="InterPro"/>
</dbReference>
<dbReference type="InterPro" id="IPR013685">
    <property type="entry name" value="POTRA_FtsQ_type"/>
</dbReference>
<evidence type="ECO:0000259" key="10">
    <source>
        <dbReference type="PROSITE" id="PS51779"/>
    </source>
</evidence>
<protein>
    <recommendedName>
        <fullName evidence="9">Cell division protein FtsQ</fullName>
    </recommendedName>
</protein>
<keyword evidence="6 9" id="KW-1133">Transmembrane helix</keyword>
<dbReference type="Proteomes" id="UP000295510">
    <property type="component" value="Unassembled WGS sequence"/>
</dbReference>
<reference evidence="11 12" key="1">
    <citation type="submission" date="2019-03" db="EMBL/GenBank/DDBJ databases">
        <title>Genomic Encyclopedia of Type Strains, Phase IV (KMG-IV): sequencing the most valuable type-strain genomes for metagenomic binning, comparative biology and taxonomic classification.</title>
        <authorList>
            <person name="Goeker M."/>
        </authorList>
    </citation>
    <scope>NUCLEOTIDE SEQUENCE [LARGE SCALE GENOMIC DNA]</scope>
    <source>
        <strain evidence="11 12">DSM 19605</strain>
    </source>
</reference>
<dbReference type="RefSeq" id="WP_133595382.1">
    <property type="nucleotide sequence ID" value="NZ_SNYL01000001.1"/>
</dbReference>
<dbReference type="PROSITE" id="PS51779">
    <property type="entry name" value="POTRA"/>
    <property type="match status" value="1"/>
</dbReference>
<dbReference type="InterPro" id="IPR005548">
    <property type="entry name" value="Cell_div_FtsQ/DivIB_C"/>
</dbReference>
<evidence type="ECO:0000256" key="4">
    <source>
        <dbReference type="ARBA" id="ARBA00022618"/>
    </source>
</evidence>
<evidence type="ECO:0000256" key="3">
    <source>
        <dbReference type="ARBA" id="ARBA00022519"/>
    </source>
</evidence>
<dbReference type="OrthoDB" id="9790370at2"/>
<comment type="subcellular location">
    <subcellularLocation>
        <location evidence="9">Cell inner membrane</location>
        <topology evidence="9">Single-pass type II membrane protein</topology>
    </subcellularLocation>
    <subcellularLocation>
        <location evidence="1">Membrane</location>
    </subcellularLocation>
    <text evidence="9">Localizes to the division septum.</text>
</comment>
<dbReference type="GO" id="GO:0043093">
    <property type="term" value="P:FtsZ-dependent cytokinesis"/>
    <property type="evidence" value="ECO:0007669"/>
    <property type="project" value="UniProtKB-UniRule"/>
</dbReference>
<dbReference type="InterPro" id="IPR026579">
    <property type="entry name" value="FtsQ"/>
</dbReference>
<dbReference type="GO" id="GO:0005886">
    <property type="term" value="C:plasma membrane"/>
    <property type="evidence" value="ECO:0007669"/>
    <property type="project" value="UniProtKB-SubCell"/>
</dbReference>
<comment type="similarity">
    <text evidence="9">Belongs to the FtsQ/DivIB family. FtsQ subfamily.</text>
</comment>
<evidence type="ECO:0000256" key="7">
    <source>
        <dbReference type="ARBA" id="ARBA00023136"/>
    </source>
</evidence>
<keyword evidence="5 9" id="KW-0812">Transmembrane</keyword>
<gene>
    <name evidence="9" type="primary">ftsQ</name>
    <name evidence="11" type="ORF">DFR43_10172</name>
</gene>
<dbReference type="Pfam" id="PF03799">
    <property type="entry name" value="FtsQ_DivIB_C"/>
    <property type="match status" value="1"/>
</dbReference>
<dbReference type="GO" id="GO:0032153">
    <property type="term" value="C:cell division site"/>
    <property type="evidence" value="ECO:0007669"/>
    <property type="project" value="UniProtKB-UniRule"/>
</dbReference>
<dbReference type="PANTHER" id="PTHR35851:SF1">
    <property type="entry name" value="CELL DIVISION PROTEIN FTSQ"/>
    <property type="match status" value="1"/>
</dbReference>
<keyword evidence="12" id="KW-1185">Reference proteome</keyword>
<dbReference type="InterPro" id="IPR045335">
    <property type="entry name" value="FtsQ_C_sf"/>
</dbReference>
<dbReference type="Gene3D" id="3.40.50.11690">
    <property type="entry name" value="Cell division protein FtsQ/DivIB"/>
    <property type="match status" value="1"/>
</dbReference>
<evidence type="ECO:0000256" key="1">
    <source>
        <dbReference type="ARBA" id="ARBA00004370"/>
    </source>
</evidence>